<dbReference type="RefSeq" id="WP_108142849.1">
    <property type="nucleotide sequence ID" value="NZ_QAXS01000059.1"/>
</dbReference>
<gene>
    <name evidence="2" type="ORF">C8C76_1596</name>
</gene>
<feature type="compositionally biased region" description="Low complexity" evidence="1">
    <location>
        <begin position="137"/>
        <end position="146"/>
    </location>
</feature>
<dbReference type="AlphaFoldDB" id="A0A2T5RF91"/>
<sequence>MANTYQYQIFQTIKSFAGEKNILAIPKSFIRFCDEDLYIGLFLSQIIYLSDKGSREDGFIYKSNKEWKEDYFLSDYAIRKAKKYLEDKGIIETKLIKANGAPTTHYKLNRETFTKLFIKFLEEKEDTQNGFVEINDSSDSMESSKSTNGFETDNPSNNMDSLKSTNGIVESNETLTEITTEINNNKKNNNKKSNFKKIKKYFNKSFSTYPNNFQLEKIKEYMLNGLSEQLILKTIEHCGLGGHNQAFCFNRLSMLVEDEIYTLDQLNSVLSQNKSFKKKSNELKNNKSASKKSKNNKGQSDSDYKWKNFFIDPDKYKE</sequence>
<name>A0A2T5RF91_9FIRM</name>
<evidence type="ECO:0000313" key="3">
    <source>
        <dbReference type="Proteomes" id="UP000244089"/>
    </source>
</evidence>
<dbReference type="Proteomes" id="UP000244089">
    <property type="component" value="Unassembled WGS sequence"/>
</dbReference>
<feature type="region of interest" description="Disordered" evidence="1">
    <location>
        <begin position="133"/>
        <end position="164"/>
    </location>
</feature>
<evidence type="ECO:0000256" key="1">
    <source>
        <dbReference type="SAM" id="MobiDB-lite"/>
    </source>
</evidence>
<dbReference type="OrthoDB" id="1258529at2"/>
<organism evidence="2 3">
    <name type="scientific">Halanaerobium saccharolyticum</name>
    <dbReference type="NCBI Taxonomy" id="43595"/>
    <lineage>
        <taxon>Bacteria</taxon>
        <taxon>Bacillati</taxon>
        <taxon>Bacillota</taxon>
        <taxon>Clostridia</taxon>
        <taxon>Halanaerobiales</taxon>
        <taxon>Halanaerobiaceae</taxon>
        <taxon>Halanaerobium</taxon>
    </lineage>
</organism>
<accession>A0A2T5RF91</accession>
<proteinExistence type="predicted"/>
<evidence type="ECO:0000313" key="2">
    <source>
        <dbReference type="EMBL" id="PTV92984.1"/>
    </source>
</evidence>
<reference evidence="2 3" key="1">
    <citation type="submission" date="2018-04" db="EMBL/GenBank/DDBJ databases">
        <title>Subsurface microbial communities from deep shales in Ohio and West Virginia, USA.</title>
        <authorList>
            <person name="Wrighton K."/>
        </authorList>
    </citation>
    <scope>NUCLEOTIDE SEQUENCE [LARGE SCALE GENOMIC DNA]</scope>
    <source>
        <strain evidence="2 3">WC1</strain>
    </source>
</reference>
<comment type="caution">
    <text evidence="2">The sequence shown here is derived from an EMBL/GenBank/DDBJ whole genome shotgun (WGS) entry which is preliminary data.</text>
</comment>
<feature type="region of interest" description="Disordered" evidence="1">
    <location>
        <begin position="276"/>
        <end position="305"/>
    </location>
</feature>
<feature type="compositionally biased region" description="Polar residues" evidence="1">
    <location>
        <begin position="147"/>
        <end position="164"/>
    </location>
</feature>
<protein>
    <submittedName>
        <fullName evidence="2">Uncharacterized protein</fullName>
    </submittedName>
</protein>
<dbReference type="EMBL" id="QAXS01000059">
    <property type="protein sequence ID" value="PTV92984.1"/>
    <property type="molecule type" value="Genomic_DNA"/>
</dbReference>